<dbReference type="AlphaFoldDB" id="A0AAV0ZRI8"/>
<dbReference type="Proteomes" id="UP001157006">
    <property type="component" value="Chromosome 2"/>
</dbReference>
<sequence length="105" mass="12033">MKQEALANGSYQPKQTSGKGTKHLYNDASASNRTSFLSTKLEDDDFTDHLFPATKNQRETLRLHRNTRFKVCDVGMKQHWRSCVMKLDAHVAVVLKVAETMMKMM</sequence>
<keyword evidence="3" id="KW-1185">Reference proteome</keyword>
<organism evidence="2 3">
    <name type="scientific">Vicia faba</name>
    <name type="common">Broad bean</name>
    <name type="synonym">Faba vulgaris</name>
    <dbReference type="NCBI Taxonomy" id="3906"/>
    <lineage>
        <taxon>Eukaryota</taxon>
        <taxon>Viridiplantae</taxon>
        <taxon>Streptophyta</taxon>
        <taxon>Embryophyta</taxon>
        <taxon>Tracheophyta</taxon>
        <taxon>Spermatophyta</taxon>
        <taxon>Magnoliopsida</taxon>
        <taxon>eudicotyledons</taxon>
        <taxon>Gunneridae</taxon>
        <taxon>Pentapetalae</taxon>
        <taxon>rosids</taxon>
        <taxon>fabids</taxon>
        <taxon>Fabales</taxon>
        <taxon>Fabaceae</taxon>
        <taxon>Papilionoideae</taxon>
        <taxon>50 kb inversion clade</taxon>
        <taxon>NPAAA clade</taxon>
        <taxon>Hologalegina</taxon>
        <taxon>IRL clade</taxon>
        <taxon>Fabeae</taxon>
        <taxon>Vicia</taxon>
    </lineage>
</organism>
<proteinExistence type="predicted"/>
<feature type="compositionally biased region" description="Polar residues" evidence="1">
    <location>
        <begin position="9"/>
        <end position="19"/>
    </location>
</feature>
<evidence type="ECO:0000256" key="1">
    <source>
        <dbReference type="SAM" id="MobiDB-lite"/>
    </source>
</evidence>
<name>A0AAV0ZRI8_VICFA</name>
<gene>
    <name evidence="2" type="ORF">VFH_II183080</name>
</gene>
<evidence type="ECO:0000313" key="3">
    <source>
        <dbReference type="Proteomes" id="UP001157006"/>
    </source>
</evidence>
<accession>A0AAV0ZRI8</accession>
<protein>
    <submittedName>
        <fullName evidence="2">Uncharacterized protein</fullName>
    </submittedName>
</protein>
<feature type="region of interest" description="Disordered" evidence="1">
    <location>
        <begin position="1"/>
        <end position="27"/>
    </location>
</feature>
<dbReference type="EMBL" id="OX451737">
    <property type="protein sequence ID" value="CAI8599608.1"/>
    <property type="molecule type" value="Genomic_DNA"/>
</dbReference>
<evidence type="ECO:0000313" key="2">
    <source>
        <dbReference type="EMBL" id="CAI8599608.1"/>
    </source>
</evidence>
<reference evidence="2 3" key="1">
    <citation type="submission" date="2023-01" db="EMBL/GenBank/DDBJ databases">
        <authorList>
            <person name="Kreplak J."/>
        </authorList>
    </citation>
    <scope>NUCLEOTIDE SEQUENCE [LARGE SCALE GENOMIC DNA]</scope>
</reference>